<dbReference type="InterPro" id="IPR037401">
    <property type="entry name" value="SnoaL-like"/>
</dbReference>
<protein>
    <submittedName>
        <fullName evidence="2">SnoaL-like domain-containing protein</fullName>
    </submittedName>
</protein>
<sequence>MSDPIETFFDAWGMSDDAARADAIASVYADGGTYTDPRSPDTLSGAAIAEYVNMFSANAPGWSAKVVKSDSIGGVIRTTVAFGGKGPDGSDMVQHGQYFADLADGKITRMVGFVGTGAPE</sequence>
<dbReference type="OrthoDB" id="7658823at2"/>
<proteinExistence type="predicted"/>
<dbReference type="Pfam" id="PF12680">
    <property type="entry name" value="SnoaL_2"/>
    <property type="match status" value="1"/>
</dbReference>
<dbReference type="Proteomes" id="UP000199167">
    <property type="component" value="Unassembled WGS sequence"/>
</dbReference>
<keyword evidence="3" id="KW-1185">Reference proteome</keyword>
<dbReference type="Gene3D" id="3.10.450.50">
    <property type="match status" value="1"/>
</dbReference>
<evidence type="ECO:0000313" key="2">
    <source>
        <dbReference type="EMBL" id="SEW28127.1"/>
    </source>
</evidence>
<evidence type="ECO:0000259" key="1">
    <source>
        <dbReference type="Pfam" id="PF12680"/>
    </source>
</evidence>
<dbReference type="EMBL" id="FOIZ01000001">
    <property type="protein sequence ID" value="SEW28127.1"/>
    <property type="molecule type" value="Genomic_DNA"/>
</dbReference>
<dbReference type="STRING" id="364200.SAMN04488515_2005"/>
<feature type="domain" description="SnoaL-like" evidence="1">
    <location>
        <begin position="6"/>
        <end position="110"/>
    </location>
</feature>
<accession>A0A1I0QLY5</accession>
<organism evidence="2 3">
    <name type="scientific">Cognatiyoonia koreensis</name>
    <dbReference type="NCBI Taxonomy" id="364200"/>
    <lineage>
        <taxon>Bacteria</taxon>
        <taxon>Pseudomonadati</taxon>
        <taxon>Pseudomonadota</taxon>
        <taxon>Alphaproteobacteria</taxon>
        <taxon>Rhodobacterales</taxon>
        <taxon>Paracoccaceae</taxon>
        <taxon>Cognatiyoonia</taxon>
    </lineage>
</organism>
<reference evidence="2 3" key="1">
    <citation type="submission" date="2016-10" db="EMBL/GenBank/DDBJ databases">
        <authorList>
            <person name="de Groot N.N."/>
        </authorList>
    </citation>
    <scope>NUCLEOTIDE SEQUENCE [LARGE SCALE GENOMIC DNA]</scope>
    <source>
        <strain evidence="2 3">DSM 17925</strain>
    </source>
</reference>
<dbReference type="SUPFAM" id="SSF54427">
    <property type="entry name" value="NTF2-like"/>
    <property type="match status" value="1"/>
</dbReference>
<dbReference type="AlphaFoldDB" id="A0A1I0QLY5"/>
<evidence type="ECO:0000313" key="3">
    <source>
        <dbReference type="Proteomes" id="UP000199167"/>
    </source>
</evidence>
<dbReference type="RefSeq" id="WP_089993396.1">
    <property type="nucleotide sequence ID" value="NZ_FOIZ01000001.1"/>
</dbReference>
<gene>
    <name evidence="2" type="ORF">SAMN04488515_2005</name>
</gene>
<name>A0A1I0QLY5_9RHOB</name>
<dbReference type="InterPro" id="IPR032710">
    <property type="entry name" value="NTF2-like_dom_sf"/>
</dbReference>